<dbReference type="InterPro" id="IPR058641">
    <property type="entry name" value="GVIN1_dom"/>
</dbReference>
<dbReference type="PANTHER" id="PTHR14819:SF9">
    <property type="entry name" value="UP-REGULATOR OF CELL PROLIFERATION-LIKE"/>
    <property type="match status" value="1"/>
</dbReference>
<protein>
    <recommendedName>
        <fullName evidence="2">VLIG-type G domain-containing protein</fullName>
    </recommendedName>
</protein>
<dbReference type="InterPro" id="IPR052986">
    <property type="entry name" value="VLIG_GTPase"/>
</dbReference>
<proteinExistence type="inferred from homology"/>
<dbReference type="SUPFAM" id="SSF52540">
    <property type="entry name" value="P-loop containing nucleoside triphosphate hydrolases"/>
    <property type="match status" value="1"/>
</dbReference>
<organism evidence="3 4">
    <name type="scientific">Eleutherodactylus coqui</name>
    <name type="common">Puerto Rican coqui</name>
    <dbReference type="NCBI Taxonomy" id="57060"/>
    <lineage>
        <taxon>Eukaryota</taxon>
        <taxon>Metazoa</taxon>
        <taxon>Chordata</taxon>
        <taxon>Craniata</taxon>
        <taxon>Vertebrata</taxon>
        <taxon>Euteleostomi</taxon>
        <taxon>Amphibia</taxon>
        <taxon>Batrachia</taxon>
        <taxon>Anura</taxon>
        <taxon>Neobatrachia</taxon>
        <taxon>Hyloidea</taxon>
        <taxon>Eleutherodactylidae</taxon>
        <taxon>Eleutherodactylinae</taxon>
        <taxon>Eleutherodactylus</taxon>
        <taxon>Eleutherodactylus</taxon>
    </lineage>
</organism>
<dbReference type="Pfam" id="PF25683">
    <property type="entry name" value="URGCP_GTPase"/>
    <property type="match status" value="1"/>
</dbReference>
<comment type="caution">
    <text evidence="3">The sequence shown here is derived from an EMBL/GenBank/DDBJ whole genome shotgun (WGS) entry which is preliminary data.</text>
</comment>
<dbReference type="Pfam" id="PF25496">
    <property type="entry name" value="URGCP"/>
    <property type="match status" value="1"/>
</dbReference>
<dbReference type="Proteomes" id="UP000770717">
    <property type="component" value="Unassembled WGS sequence"/>
</dbReference>
<accession>A0A8J6ED93</accession>
<dbReference type="PANTHER" id="PTHR14819">
    <property type="entry name" value="GTP-BINDING"/>
    <property type="match status" value="1"/>
</dbReference>
<dbReference type="InterPro" id="IPR057365">
    <property type="entry name" value="URGCP"/>
</dbReference>
<keyword evidence="4" id="KW-1185">Reference proteome</keyword>
<comment type="similarity">
    <text evidence="1">Belongs to the TRAFAC class dynamin-like GTPase superfamily. Very large inducible GTPase (VLIG) family.</text>
</comment>
<dbReference type="Pfam" id="PF25974">
    <property type="entry name" value="URGCP_9th"/>
    <property type="match status" value="1"/>
</dbReference>
<dbReference type="PROSITE" id="PS51717">
    <property type="entry name" value="G_VLIG"/>
    <property type="match status" value="1"/>
</dbReference>
<dbReference type="Gene3D" id="3.40.50.300">
    <property type="entry name" value="P-loop containing nucleotide triphosphate hydrolases"/>
    <property type="match status" value="1"/>
</dbReference>
<name>A0A8J6ED93_ELECQ</name>
<reference evidence="3" key="1">
    <citation type="thesis" date="2020" institute="ProQuest LLC" country="789 East Eisenhower Parkway, Ann Arbor, MI, USA">
        <title>Comparative Genomics and Chromosome Evolution.</title>
        <authorList>
            <person name="Mudd A.B."/>
        </authorList>
    </citation>
    <scope>NUCLEOTIDE SEQUENCE</scope>
    <source>
        <strain evidence="3">HN-11 Male</strain>
        <tissue evidence="3">Kidney and liver</tissue>
    </source>
</reference>
<evidence type="ECO:0000256" key="1">
    <source>
        <dbReference type="ARBA" id="ARBA00006828"/>
    </source>
</evidence>
<feature type="domain" description="VLIG-type G" evidence="2">
    <location>
        <begin position="595"/>
        <end position="839"/>
    </location>
</feature>
<dbReference type="EMBL" id="WNTK01001683">
    <property type="protein sequence ID" value="KAG9466989.1"/>
    <property type="molecule type" value="Genomic_DNA"/>
</dbReference>
<evidence type="ECO:0000313" key="3">
    <source>
        <dbReference type="EMBL" id="KAG9466989.1"/>
    </source>
</evidence>
<dbReference type="InterPro" id="IPR030383">
    <property type="entry name" value="G_VLIG_dom"/>
</dbReference>
<dbReference type="OrthoDB" id="1597724at2759"/>
<dbReference type="GO" id="GO:0005525">
    <property type="term" value="F:GTP binding"/>
    <property type="evidence" value="ECO:0007669"/>
    <property type="project" value="InterPro"/>
</dbReference>
<evidence type="ECO:0000313" key="4">
    <source>
        <dbReference type="Proteomes" id="UP000770717"/>
    </source>
</evidence>
<dbReference type="InterPro" id="IPR027417">
    <property type="entry name" value="P-loop_NTPase"/>
</dbReference>
<evidence type="ECO:0000259" key="2">
    <source>
        <dbReference type="PROSITE" id="PS51717"/>
    </source>
</evidence>
<sequence length="1551" mass="179744">MKNHLDSKLTLGDVLSIGKDNLHIDQPKDIQDIPWNFLTKIIGLNRTARNIQLQKQFTKEEPDDDSELFFSDNEVEDPSCSIHPLDVLCVVLHCSDSFLQQEIITKMSMCQFAVPLLLPANDGLDCTFMLWAMRDIVKKWRPQSLADSKGFMEDNVVNIEMPIFSFVRLGPNKLSKSKLLNQVLNPVQQHHDFFIHDNMEGGNIERKISDGLVEMSWYFPCGKSDVFSEPIAVANLRGDLESNWEQFTFLTRISSATFIFIDSMCERQLQLLSSCNPNDTKFYFIVTPGKDKAVDPETQKHLKNVMVNLNIHKKQIVVKRTKTNNAEYVKNIQNSIEQFLKEYPKKSSIEKLKAQRYGLPINVDEDLPECQKARACAVNITSLIDNVEDYKKKSLILQGDLWKKLSKLEKEFCRMTNLQGKDVQQYQAELQDEHIALHKIQNEHDLSEGIMLFINAITLLSQAERQYFLKWMKLELESISRNNVSALQAEYKERCSNTSNNLEELKRIDQKISDSSLGIEHFLRELGQIYEAERSIIKKYLLPENSMQFARLPAIVSDLLLNGFPLELIDGDASNIPLQWITDVLTELDKRTGGQCKMRVVTVLGVQSTGKSTLLNTMFGLQFPVASGRCTRGAFMTLIKVKENFQEEIGCEFVLVIDTEGLKAPELASLEDSYEHDNELATLVVGLSNVTIINMAMENTTEMKDILQMVVHAFLRMKEIGKKPNCQFVHQNVSDVSAHDKNMRDRKKLLEQLNEMTKVAARMEKKFGITCFSDVMDYDFERHNWYIPGLWQGVPPMAPVNFGYSENVHKLKQDLFTFMKTQNAPSNIQDFITWVESLWNAVKHEKFIFSFRNSLVADAYGKLSMQFSLWEWEFNKKICKWINNTENNIKNQMAECVDKEIYDQCRHDLNQLLIEGESKMSEQLENYFENKTENVHLVERYREEFRLSIESLKKELERKAISKCDNAVALQKGKFEVQHIQMKYQQVIEEKITELMEAGRHKNHKMTDQDIEVEFENMWEETISRAQIGRIKRHNVGQAMLQLVRNDLSNKGSAIIQRLVEIANLEYGQCKFEVITKHCQQSVIYRIKSLFSSDQYMTVTEFNNSLIDMCDEYITEKVNSDEDYDDTYCKELLQMINEKLTSRDAKKLHFTLYFEVDIKLFIFGKAAGAFQEMHDRFVQKHDARNRLEELKPQYCAIFLSIFKEKDESQSRAKQFCEQCLKPAITQYVFTHLGEAIVDDILHSSDNKIFSTRTFFQYTLLEKLLLEMAFSKYVDYFHSYEKFSKEWITNYISERYSNPGSLDEFHENLLSSICKRVQNVLQDETCLMSSTISQFFNILCQNLQTELVIPQNELKVIVFGNTLDVEQFSLDIQYFLTDTEEQISAELRTMSLESILSRLALKPHKELLKKVIGCGQQCPFCKVPCEAGGGDHKEHFASIHRPGGLGRCRWHNNEKLVSDICSVAVVSEMKFKNSDTDGNFHPYKEYRTYYPDWAIQPDPSIQSSDYWKFIFAQFNKEFADAFNAKPADLPSNWNKITEEQALASLKKMFNVS</sequence>
<gene>
    <name evidence="3" type="ORF">GDO78_015796</name>
</gene>